<dbReference type="InterPro" id="IPR036864">
    <property type="entry name" value="Zn2-C6_fun-type_DNA-bd_sf"/>
</dbReference>
<dbReference type="PROSITE" id="PS00463">
    <property type="entry name" value="ZN2_CY6_FUNGAL_1"/>
    <property type="match status" value="1"/>
</dbReference>
<evidence type="ECO:0000256" key="6">
    <source>
        <dbReference type="ARBA" id="ARBA00023242"/>
    </source>
</evidence>
<dbReference type="GO" id="GO:0005634">
    <property type="term" value="C:nucleus"/>
    <property type="evidence" value="ECO:0007669"/>
    <property type="project" value="UniProtKB-SubCell"/>
</dbReference>
<keyword evidence="6" id="KW-0539">Nucleus</keyword>
<dbReference type="PANTHER" id="PTHR47338">
    <property type="entry name" value="ZN(II)2CYS6 TRANSCRIPTION FACTOR (EUROFUNG)-RELATED"/>
    <property type="match status" value="1"/>
</dbReference>
<dbReference type="InterPro" id="IPR001138">
    <property type="entry name" value="Zn2Cys6_DnaBD"/>
</dbReference>
<evidence type="ECO:0000256" key="2">
    <source>
        <dbReference type="ARBA" id="ARBA00022723"/>
    </source>
</evidence>
<keyword evidence="2" id="KW-0479">Metal-binding</keyword>
<dbReference type="RefSeq" id="XP_040641110.1">
    <property type="nucleotide sequence ID" value="XM_040781144.1"/>
</dbReference>
<keyword evidence="3" id="KW-0805">Transcription regulation</keyword>
<evidence type="ECO:0000256" key="5">
    <source>
        <dbReference type="ARBA" id="ARBA00023163"/>
    </source>
</evidence>
<dbReference type="STRING" id="1388766.A0A017SKF8"/>
<gene>
    <name evidence="9" type="ORF">EURHEDRAFT_409648</name>
</gene>
<organism evidence="9 10">
    <name type="scientific">Aspergillus ruber (strain CBS 135680)</name>
    <dbReference type="NCBI Taxonomy" id="1388766"/>
    <lineage>
        <taxon>Eukaryota</taxon>
        <taxon>Fungi</taxon>
        <taxon>Dikarya</taxon>
        <taxon>Ascomycota</taxon>
        <taxon>Pezizomycotina</taxon>
        <taxon>Eurotiomycetes</taxon>
        <taxon>Eurotiomycetidae</taxon>
        <taxon>Eurotiales</taxon>
        <taxon>Aspergillaceae</taxon>
        <taxon>Aspergillus</taxon>
        <taxon>Aspergillus subgen. Aspergillus</taxon>
    </lineage>
</organism>
<reference evidence="10" key="1">
    <citation type="journal article" date="2014" name="Nat. Commun.">
        <title>Genomic adaptations of the halophilic Dead Sea filamentous fungus Eurotium rubrum.</title>
        <authorList>
            <person name="Kis-Papo T."/>
            <person name="Weig A.R."/>
            <person name="Riley R."/>
            <person name="Persoh D."/>
            <person name="Salamov A."/>
            <person name="Sun H."/>
            <person name="Lipzen A."/>
            <person name="Wasser S.P."/>
            <person name="Rambold G."/>
            <person name="Grigoriev I.V."/>
            <person name="Nevo E."/>
        </authorList>
    </citation>
    <scope>NUCLEOTIDE SEQUENCE [LARGE SCALE GENOMIC DNA]</scope>
    <source>
        <strain evidence="10">CBS 135680</strain>
    </source>
</reference>
<dbReference type="Proteomes" id="UP000019804">
    <property type="component" value="Unassembled WGS sequence"/>
</dbReference>
<dbReference type="OrthoDB" id="5069333at2759"/>
<accession>A0A017SKF8</accession>
<comment type="subcellular location">
    <subcellularLocation>
        <location evidence="1">Nucleus</location>
    </subcellularLocation>
</comment>
<evidence type="ECO:0000313" key="10">
    <source>
        <dbReference type="Proteomes" id="UP000019804"/>
    </source>
</evidence>
<evidence type="ECO:0000256" key="7">
    <source>
        <dbReference type="SAM" id="MobiDB-lite"/>
    </source>
</evidence>
<protein>
    <recommendedName>
        <fullName evidence="8">Zn(2)-C6 fungal-type domain-containing protein</fullName>
    </recommendedName>
</protein>
<feature type="region of interest" description="Disordered" evidence="7">
    <location>
        <begin position="65"/>
        <end position="84"/>
    </location>
</feature>
<name>A0A017SKF8_ASPRC</name>
<sequence>MTTSSTLSTSSALRRSCIFCRARKTRCSGGHVCRACRDRNINCVYGLEARKGRPRNVRKGVAATGLSLEGSGRKHDNAPTPRQGQVLGGELEQMFGEYFIRKSSSRSNLFQNSIASFQRHAQQQQQQQQPLSSGQQEKSHSTLSYDGLLSFLAHDMIEILSLRVGHLGCERLCSSQAKFYITSLGTDTTPAMFDPPRGLKNPISALGQHRVMQLVDVWFFMHPLSTLVSKTLVLSAIRDGSVDEALLAVMLADACEVFDGANVGIMPFWSDDQDPTTLAQYAADQLKGRLHLLTESATLSTAQAMILLGWRELSQGHARRATCFIGYTCRIVARQQQQLQNHDGQGGTMLNGVSIADVEKEILQNIYWLCLSSTTWSFMQIDQPFLLLGPDGLPGFPNMDENTSAILRLDQASGNISTLHSQIQTMRWMWPLSHVTSTVAHIYTLHLNTLKKDRKIETANSSALSLEIRGILNQAIRLVEREVTNPGLQSFLLTAYHTIIIHMVLSPGQITCSTVVDFCESASALLGVAQRFPSTPPIGLVPIQRTYSTNTLALALDACSRALVHIYREYIDATDQIRDKLAGLAEQLREVCKADSMSQCIPIIRPVKKRLKHVRLACKPLGDSSASSLSLDEDLNFSLNSVSWSDLINPVSGDEPAQFDFADPGFFVDDPAWGSLLGFPGFTQMGTGISTPADGFSLTGNNNNSNFPGQDLVTYGFNKTLLHNDAETDHMA</sequence>
<dbReference type="Pfam" id="PF00172">
    <property type="entry name" value="Zn_clus"/>
    <property type="match status" value="1"/>
</dbReference>
<dbReference type="GO" id="GO:0003677">
    <property type="term" value="F:DNA binding"/>
    <property type="evidence" value="ECO:0007669"/>
    <property type="project" value="UniProtKB-KW"/>
</dbReference>
<dbReference type="CDD" id="cd00067">
    <property type="entry name" value="GAL4"/>
    <property type="match status" value="1"/>
</dbReference>
<dbReference type="Gene3D" id="4.10.240.10">
    <property type="entry name" value="Zn(2)-C6 fungal-type DNA-binding domain"/>
    <property type="match status" value="1"/>
</dbReference>
<feature type="domain" description="Zn(2)-C6 fungal-type" evidence="8">
    <location>
        <begin position="16"/>
        <end position="45"/>
    </location>
</feature>
<evidence type="ECO:0000313" key="9">
    <source>
        <dbReference type="EMBL" id="EYE97422.1"/>
    </source>
</evidence>
<dbReference type="GO" id="GO:0000981">
    <property type="term" value="F:DNA-binding transcription factor activity, RNA polymerase II-specific"/>
    <property type="evidence" value="ECO:0007669"/>
    <property type="project" value="InterPro"/>
</dbReference>
<dbReference type="PANTHER" id="PTHR47338:SF5">
    <property type="entry name" value="ZN(II)2CYS6 TRANSCRIPTION FACTOR (EUROFUNG)"/>
    <property type="match status" value="1"/>
</dbReference>
<dbReference type="CDD" id="cd12148">
    <property type="entry name" value="fungal_TF_MHR"/>
    <property type="match status" value="1"/>
</dbReference>
<keyword evidence="10" id="KW-1185">Reference proteome</keyword>
<evidence type="ECO:0000259" key="8">
    <source>
        <dbReference type="PROSITE" id="PS50048"/>
    </source>
</evidence>
<keyword evidence="5" id="KW-0804">Transcription</keyword>
<dbReference type="EMBL" id="KK088415">
    <property type="protein sequence ID" value="EYE97422.1"/>
    <property type="molecule type" value="Genomic_DNA"/>
</dbReference>
<evidence type="ECO:0000256" key="4">
    <source>
        <dbReference type="ARBA" id="ARBA00023125"/>
    </source>
</evidence>
<dbReference type="GeneID" id="63696268"/>
<dbReference type="SMART" id="SM00066">
    <property type="entry name" value="GAL4"/>
    <property type="match status" value="1"/>
</dbReference>
<evidence type="ECO:0000256" key="1">
    <source>
        <dbReference type="ARBA" id="ARBA00004123"/>
    </source>
</evidence>
<evidence type="ECO:0000256" key="3">
    <source>
        <dbReference type="ARBA" id="ARBA00023015"/>
    </source>
</evidence>
<dbReference type="AlphaFoldDB" id="A0A017SKF8"/>
<proteinExistence type="predicted"/>
<dbReference type="InterPro" id="IPR050815">
    <property type="entry name" value="TF_fung"/>
</dbReference>
<dbReference type="GO" id="GO:0008270">
    <property type="term" value="F:zinc ion binding"/>
    <property type="evidence" value="ECO:0007669"/>
    <property type="project" value="InterPro"/>
</dbReference>
<dbReference type="PROSITE" id="PS50048">
    <property type="entry name" value="ZN2_CY6_FUNGAL_2"/>
    <property type="match status" value="1"/>
</dbReference>
<dbReference type="HOGENOM" id="CLU_333151_0_0_1"/>
<dbReference type="SUPFAM" id="SSF57701">
    <property type="entry name" value="Zn2/Cys6 DNA-binding domain"/>
    <property type="match status" value="1"/>
</dbReference>
<keyword evidence="4" id="KW-0238">DNA-binding</keyword>
<feature type="region of interest" description="Disordered" evidence="7">
    <location>
        <begin position="117"/>
        <end position="138"/>
    </location>
</feature>